<evidence type="ECO:0000313" key="2">
    <source>
        <dbReference type="Proteomes" id="UP000324800"/>
    </source>
</evidence>
<dbReference type="EMBL" id="SNRW01002537">
    <property type="protein sequence ID" value="KAA6392448.1"/>
    <property type="molecule type" value="Genomic_DNA"/>
</dbReference>
<protein>
    <submittedName>
        <fullName evidence="1">Uncharacterized protein</fullName>
    </submittedName>
</protein>
<dbReference type="InterPro" id="IPR011989">
    <property type="entry name" value="ARM-like"/>
</dbReference>
<dbReference type="AlphaFoldDB" id="A0A5J4WBX0"/>
<gene>
    <name evidence="1" type="ORF">EZS28_012023</name>
</gene>
<dbReference type="Proteomes" id="UP000324800">
    <property type="component" value="Unassembled WGS sequence"/>
</dbReference>
<evidence type="ECO:0000313" key="1">
    <source>
        <dbReference type="EMBL" id="KAA6392448.1"/>
    </source>
</evidence>
<dbReference type="InterPro" id="IPR016024">
    <property type="entry name" value="ARM-type_fold"/>
</dbReference>
<name>A0A5J4WBX0_9EUKA</name>
<dbReference type="SUPFAM" id="SSF48371">
    <property type="entry name" value="ARM repeat"/>
    <property type="match status" value="1"/>
</dbReference>
<sequence>MKDSRKKKEHLCEVISASLCNNQNKTIGKQLINVGVADALIQIFKTQQLNSITGAHIDAFYYLVKSNDNDLIETLVTKQPLKGLIRLLDHSEARPSQPLNKSQNPILNISQIEKIFALFNRKLSADTTNTSALCLSLLFNAKEIANQNLKSQIITHLKSLVNDKDRWMKNAVRKMLRELALNEVYKAEIEKDGFVIPK</sequence>
<dbReference type="Gene3D" id="1.25.10.10">
    <property type="entry name" value="Leucine-rich Repeat Variant"/>
    <property type="match status" value="1"/>
</dbReference>
<proteinExistence type="predicted"/>
<organism evidence="1 2">
    <name type="scientific">Streblomastix strix</name>
    <dbReference type="NCBI Taxonomy" id="222440"/>
    <lineage>
        <taxon>Eukaryota</taxon>
        <taxon>Metamonada</taxon>
        <taxon>Preaxostyla</taxon>
        <taxon>Oxymonadida</taxon>
        <taxon>Streblomastigidae</taxon>
        <taxon>Streblomastix</taxon>
    </lineage>
</organism>
<accession>A0A5J4WBX0</accession>
<comment type="caution">
    <text evidence="1">The sequence shown here is derived from an EMBL/GenBank/DDBJ whole genome shotgun (WGS) entry which is preliminary data.</text>
</comment>
<reference evidence="1 2" key="1">
    <citation type="submission" date="2019-03" db="EMBL/GenBank/DDBJ databases">
        <title>Single cell metagenomics reveals metabolic interactions within the superorganism composed of flagellate Streblomastix strix and complex community of Bacteroidetes bacteria on its surface.</title>
        <authorList>
            <person name="Treitli S.C."/>
            <person name="Kolisko M."/>
            <person name="Husnik F."/>
            <person name="Keeling P."/>
            <person name="Hampl V."/>
        </authorList>
    </citation>
    <scope>NUCLEOTIDE SEQUENCE [LARGE SCALE GENOMIC DNA]</scope>
    <source>
        <strain evidence="1">ST1C</strain>
    </source>
</reference>